<dbReference type="InterPro" id="IPR020843">
    <property type="entry name" value="ER"/>
</dbReference>
<dbReference type="AlphaFoldDB" id="A0A0C9VU43"/>
<dbReference type="NCBIfam" id="TIGR02824">
    <property type="entry name" value="quinone_pig3"/>
    <property type="match status" value="1"/>
</dbReference>
<proteinExistence type="predicted"/>
<keyword evidence="1" id="KW-0521">NADP</keyword>
<dbReference type="InterPro" id="IPR014189">
    <property type="entry name" value="Quinone_OxRdtase_PIG3"/>
</dbReference>
<dbReference type="CDD" id="cd05276">
    <property type="entry name" value="p53_inducible_oxidoreductase"/>
    <property type="match status" value="1"/>
</dbReference>
<dbReference type="InterPro" id="IPR036291">
    <property type="entry name" value="NAD(P)-bd_dom_sf"/>
</dbReference>
<dbReference type="Pfam" id="PF00107">
    <property type="entry name" value="ADH_zinc_N"/>
    <property type="match status" value="1"/>
</dbReference>
<keyword evidence="5" id="KW-1185">Reference proteome</keyword>
<dbReference type="SUPFAM" id="SSF50129">
    <property type="entry name" value="GroES-like"/>
    <property type="match status" value="1"/>
</dbReference>
<dbReference type="Gene3D" id="3.40.50.720">
    <property type="entry name" value="NAD(P)-binding Rossmann-like Domain"/>
    <property type="match status" value="1"/>
</dbReference>
<dbReference type="Gene3D" id="3.90.180.10">
    <property type="entry name" value="Medium-chain alcohol dehydrogenases, catalytic domain"/>
    <property type="match status" value="1"/>
</dbReference>
<reference evidence="4 5" key="1">
    <citation type="submission" date="2014-06" db="EMBL/GenBank/DDBJ databases">
        <title>Evolutionary Origins and Diversification of the Mycorrhizal Mutualists.</title>
        <authorList>
            <consortium name="DOE Joint Genome Institute"/>
            <consortium name="Mycorrhizal Genomics Consortium"/>
            <person name="Kohler A."/>
            <person name="Kuo A."/>
            <person name="Nagy L.G."/>
            <person name="Floudas D."/>
            <person name="Copeland A."/>
            <person name="Barry K.W."/>
            <person name="Cichocki N."/>
            <person name="Veneault-Fourrey C."/>
            <person name="LaButti K."/>
            <person name="Lindquist E.A."/>
            <person name="Lipzen A."/>
            <person name="Lundell T."/>
            <person name="Morin E."/>
            <person name="Murat C."/>
            <person name="Riley R."/>
            <person name="Ohm R."/>
            <person name="Sun H."/>
            <person name="Tunlid A."/>
            <person name="Henrissat B."/>
            <person name="Grigoriev I.V."/>
            <person name="Hibbett D.S."/>
            <person name="Martin F."/>
        </authorList>
    </citation>
    <scope>NUCLEOTIDE SEQUENCE [LARGE SCALE GENOMIC DNA]</scope>
    <source>
        <strain evidence="4 5">SS14</strain>
    </source>
</reference>
<dbReference type="PANTHER" id="PTHR48106">
    <property type="entry name" value="QUINONE OXIDOREDUCTASE PIG3-RELATED"/>
    <property type="match status" value="1"/>
</dbReference>
<dbReference type="GO" id="GO:0070402">
    <property type="term" value="F:NADPH binding"/>
    <property type="evidence" value="ECO:0007669"/>
    <property type="project" value="TreeGrafter"/>
</dbReference>
<dbReference type="Proteomes" id="UP000054279">
    <property type="component" value="Unassembled WGS sequence"/>
</dbReference>
<evidence type="ECO:0000256" key="1">
    <source>
        <dbReference type="ARBA" id="ARBA00022857"/>
    </source>
</evidence>
<evidence type="ECO:0000259" key="3">
    <source>
        <dbReference type="SMART" id="SM00829"/>
    </source>
</evidence>
<protein>
    <recommendedName>
        <fullName evidence="3">Enoyl reductase (ER) domain-containing protein</fullName>
    </recommendedName>
</protein>
<evidence type="ECO:0000313" key="5">
    <source>
        <dbReference type="Proteomes" id="UP000054279"/>
    </source>
</evidence>
<evidence type="ECO:0000256" key="2">
    <source>
        <dbReference type="ARBA" id="ARBA00023002"/>
    </source>
</evidence>
<dbReference type="Pfam" id="PF08240">
    <property type="entry name" value="ADH_N"/>
    <property type="match status" value="1"/>
</dbReference>
<dbReference type="SMART" id="SM00829">
    <property type="entry name" value="PKS_ER"/>
    <property type="match status" value="1"/>
</dbReference>
<dbReference type="SUPFAM" id="SSF51735">
    <property type="entry name" value="NAD(P)-binding Rossmann-fold domains"/>
    <property type="match status" value="1"/>
</dbReference>
<feature type="domain" description="Enoyl reductase (ER)" evidence="3">
    <location>
        <begin position="11"/>
        <end position="331"/>
    </location>
</feature>
<dbReference type="InterPro" id="IPR013149">
    <property type="entry name" value="ADH-like_C"/>
</dbReference>
<dbReference type="InterPro" id="IPR011032">
    <property type="entry name" value="GroES-like_sf"/>
</dbReference>
<organism evidence="4 5">
    <name type="scientific">Sphaerobolus stellatus (strain SS14)</name>
    <dbReference type="NCBI Taxonomy" id="990650"/>
    <lineage>
        <taxon>Eukaryota</taxon>
        <taxon>Fungi</taxon>
        <taxon>Dikarya</taxon>
        <taxon>Basidiomycota</taxon>
        <taxon>Agaricomycotina</taxon>
        <taxon>Agaricomycetes</taxon>
        <taxon>Phallomycetidae</taxon>
        <taxon>Geastrales</taxon>
        <taxon>Sphaerobolaceae</taxon>
        <taxon>Sphaerobolus</taxon>
    </lineage>
</organism>
<sequence length="333" mass="35641">MRAVLVKNGAGGIDSLYIGETEKPQPRAGEVLVKVKAFGVNRMDILQREGKYPPPAGSSSIIGVEFSGTIAEVGEGVQDWKEGAEVLGLVGGGAYAEYVAALATHIWSKPAGLSWEDAAAVPENWITAFQALTIVEFKSGEAALIHTGASGVGVAANQLARTWGGSKVITTASTSDKLDWLIGLPNGPTHTVNYKTQDFAGEVKRITEGKGVSVIVDFPGQSHFAKNLDSLAVDGRMVMLALLSGSVVQNLDLSNILRKRLRIEGSTLRSRTSQYQAELIGRFKKEVAEKLTGEHGNGPFRTYLHAVYPLERIQDAHRDMESNTTAGKLVVTI</sequence>
<evidence type="ECO:0000313" key="4">
    <source>
        <dbReference type="EMBL" id="KIJ42075.1"/>
    </source>
</evidence>
<gene>
    <name evidence="4" type="ORF">M422DRAFT_75563</name>
</gene>
<dbReference type="HOGENOM" id="CLU_026673_3_4_1"/>
<dbReference type="OrthoDB" id="203908at2759"/>
<name>A0A0C9VU43_SPHS4</name>
<dbReference type="GO" id="GO:0016651">
    <property type="term" value="F:oxidoreductase activity, acting on NAD(P)H"/>
    <property type="evidence" value="ECO:0007669"/>
    <property type="project" value="TreeGrafter"/>
</dbReference>
<dbReference type="EMBL" id="KN837132">
    <property type="protein sequence ID" value="KIJ42075.1"/>
    <property type="molecule type" value="Genomic_DNA"/>
</dbReference>
<accession>A0A0C9VU43</accession>
<dbReference type="PANTHER" id="PTHR48106:SF18">
    <property type="entry name" value="QUINONE OXIDOREDUCTASE PIG3"/>
    <property type="match status" value="1"/>
</dbReference>
<keyword evidence="2" id="KW-0560">Oxidoreductase</keyword>
<dbReference type="InterPro" id="IPR013154">
    <property type="entry name" value="ADH-like_N"/>
</dbReference>